<dbReference type="AlphaFoldDB" id="A0A822DBR2"/>
<dbReference type="InterPro" id="IPR000873">
    <property type="entry name" value="AMP-dep_synth/lig_dom"/>
</dbReference>
<feature type="domain" description="AMP-dependent synthetase/ligase" evidence="1">
    <location>
        <begin position="30"/>
        <end position="92"/>
    </location>
</feature>
<proteinExistence type="predicted"/>
<feature type="non-terminal residue" evidence="2">
    <location>
        <position position="1"/>
    </location>
</feature>
<dbReference type="SUPFAM" id="SSF56801">
    <property type="entry name" value="Acetyl-CoA synthetase-like"/>
    <property type="match status" value="1"/>
</dbReference>
<gene>
    <name evidence="2" type="ORF">QYT958_LOCUS42915</name>
</gene>
<reference evidence="2" key="1">
    <citation type="submission" date="2021-02" db="EMBL/GenBank/DDBJ databases">
        <authorList>
            <person name="Nowell W R."/>
        </authorList>
    </citation>
    <scope>NUCLEOTIDE SEQUENCE</scope>
</reference>
<comment type="caution">
    <text evidence="2">The sequence shown here is derived from an EMBL/GenBank/DDBJ whole genome shotgun (WGS) entry which is preliminary data.</text>
</comment>
<dbReference type="Proteomes" id="UP000663848">
    <property type="component" value="Unassembled WGS sequence"/>
</dbReference>
<evidence type="ECO:0000313" key="2">
    <source>
        <dbReference type="EMBL" id="CAF5065416.1"/>
    </source>
</evidence>
<dbReference type="EMBL" id="CAJOBR010057672">
    <property type="protein sequence ID" value="CAF5065416.1"/>
    <property type="molecule type" value="Genomic_DNA"/>
</dbReference>
<evidence type="ECO:0000259" key="1">
    <source>
        <dbReference type="Pfam" id="PF00501"/>
    </source>
</evidence>
<accession>A0A822DBR2</accession>
<name>A0A822DBR2_9BILA</name>
<organism evidence="2 3">
    <name type="scientific">Rotaria socialis</name>
    <dbReference type="NCBI Taxonomy" id="392032"/>
    <lineage>
        <taxon>Eukaryota</taxon>
        <taxon>Metazoa</taxon>
        <taxon>Spiralia</taxon>
        <taxon>Gnathifera</taxon>
        <taxon>Rotifera</taxon>
        <taxon>Eurotatoria</taxon>
        <taxon>Bdelloidea</taxon>
        <taxon>Philodinida</taxon>
        <taxon>Philodinidae</taxon>
        <taxon>Rotaria</taxon>
    </lineage>
</organism>
<dbReference type="Gene3D" id="3.40.50.12780">
    <property type="entry name" value="N-terminal domain of ligase-like"/>
    <property type="match status" value="1"/>
</dbReference>
<protein>
    <recommendedName>
        <fullName evidence="1">AMP-dependent synthetase/ligase domain-containing protein</fullName>
    </recommendedName>
</protein>
<evidence type="ECO:0000313" key="3">
    <source>
        <dbReference type="Proteomes" id="UP000663848"/>
    </source>
</evidence>
<dbReference type="Pfam" id="PF00501">
    <property type="entry name" value="AMP-binding"/>
    <property type="match status" value="1"/>
</dbReference>
<sequence>TLGDALNEGHINSNDGPCVGILQSSNDIGSLQWLSYSQVMGKCRRIGSYLWMKTKLTPMQSKVAILSSNRAEFLFVEQACYQYGFIVVGIYTT</sequence>
<dbReference type="InterPro" id="IPR042099">
    <property type="entry name" value="ANL_N_sf"/>
</dbReference>
<feature type="non-terminal residue" evidence="2">
    <location>
        <position position="93"/>
    </location>
</feature>